<evidence type="ECO:0000313" key="6">
    <source>
        <dbReference type="Proteomes" id="UP001642540"/>
    </source>
</evidence>
<dbReference type="Pfam" id="PF00038">
    <property type="entry name" value="Filament"/>
    <property type="match status" value="1"/>
</dbReference>
<evidence type="ECO:0000256" key="2">
    <source>
        <dbReference type="ARBA" id="ARBA00023054"/>
    </source>
</evidence>
<dbReference type="EMBL" id="CAXLJM020000062">
    <property type="protein sequence ID" value="CAL8119892.1"/>
    <property type="molecule type" value="Genomic_DNA"/>
</dbReference>
<keyword evidence="2 3" id="KW-0175">Coiled coil</keyword>
<dbReference type="Proteomes" id="UP001642540">
    <property type="component" value="Unassembled WGS sequence"/>
</dbReference>
<evidence type="ECO:0000256" key="1">
    <source>
        <dbReference type="ARBA" id="ARBA00022754"/>
    </source>
</evidence>
<sequence length="352" mass="41297">MEREEVEKKIAVLIERNQQLEKANKFLLEKDIRNKEAAKRTGERICAIYSKELAERRVNGLELTEEVANLQMNFLSLRLKYEEGKKMLEELRKYVVQKTDKKHEMIDIVLLGRCILLESISGIERLLKEIFDKKVERAEVLRDKRFFMEVVEMKTMSRIEAQKLLQKKDKELKLEAESHEEHVKQLVSSQLDMKKAEEMLRQTYDTKLQETIQGLKKQFEKNLQASVQSLEIQRGAVGSIKAELKKAQHDLHDINVKTMKVKSQLDSLQQKNTEVEKERQELMKTVQNMEHKSYVNHHVFGKMLEEKDSAIETLVAEKEELLNDTQLLMATKLAVDNEIATYRKLMDIAEQQ</sequence>
<protein>
    <recommendedName>
        <fullName evidence="4">IF rod domain-containing protein</fullName>
    </recommendedName>
</protein>
<evidence type="ECO:0000313" key="5">
    <source>
        <dbReference type="EMBL" id="CAL8119892.1"/>
    </source>
</evidence>
<feature type="coiled-coil region" evidence="3">
    <location>
        <begin position="258"/>
        <end position="324"/>
    </location>
</feature>
<accession>A0ABP1RBN6</accession>
<dbReference type="Gene3D" id="1.20.5.170">
    <property type="match status" value="1"/>
</dbReference>
<evidence type="ECO:0000259" key="4">
    <source>
        <dbReference type="Pfam" id="PF00038"/>
    </source>
</evidence>
<proteinExistence type="predicted"/>
<feature type="coiled-coil region" evidence="3">
    <location>
        <begin position="3"/>
        <end position="30"/>
    </location>
</feature>
<dbReference type="InterPro" id="IPR039008">
    <property type="entry name" value="IF_rod_dom"/>
</dbReference>
<organism evidence="5 6">
    <name type="scientific">Orchesella dallaii</name>
    <dbReference type="NCBI Taxonomy" id="48710"/>
    <lineage>
        <taxon>Eukaryota</taxon>
        <taxon>Metazoa</taxon>
        <taxon>Ecdysozoa</taxon>
        <taxon>Arthropoda</taxon>
        <taxon>Hexapoda</taxon>
        <taxon>Collembola</taxon>
        <taxon>Entomobryomorpha</taxon>
        <taxon>Entomobryoidea</taxon>
        <taxon>Orchesellidae</taxon>
        <taxon>Orchesellinae</taxon>
        <taxon>Orchesella</taxon>
    </lineage>
</organism>
<comment type="caution">
    <text evidence="5">The sequence shown here is derived from an EMBL/GenBank/DDBJ whole genome shotgun (WGS) entry which is preliminary data.</text>
</comment>
<dbReference type="SUPFAM" id="SSF64593">
    <property type="entry name" value="Intermediate filament protein, coiled coil region"/>
    <property type="match status" value="1"/>
</dbReference>
<keyword evidence="1" id="KW-0403">Intermediate filament</keyword>
<dbReference type="PANTHER" id="PTHR45721:SF11">
    <property type="entry name" value="LAMIN DM0-RELATED"/>
    <property type="match status" value="1"/>
</dbReference>
<reference evidence="5 6" key="1">
    <citation type="submission" date="2024-08" db="EMBL/GenBank/DDBJ databases">
        <authorList>
            <person name="Cucini C."/>
            <person name="Frati F."/>
        </authorList>
    </citation>
    <scope>NUCLEOTIDE SEQUENCE [LARGE SCALE GENOMIC DNA]</scope>
</reference>
<gene>
    <name evidence="5" type="ORF">ODALV1_LOCUS18759</name>
</gene>
<feature type="domain" description="IF rod" evidence="4">
    <location>
        <begin position="7"/>
        <end position="350"/>
    </location>
</feature>
<name>A0ABP1RBN6_9HEXA</name>
<evidence type="ECO:0000256" key="3">
    <source>
        <dbReference type="SAM" id="Coils"/>
    </source>
</evidence>
<keyword evidence="6" id="KW-1185">Reference proteome</keyword>
<dbReference type="PANTHER" id="PTHR45721">
    <property type="entry name" value="LAMIN DM0-RELATED"/>
    <property type="match status" value="1"/>
</dbReference>